<evidence type="ECO:0000259" key="2">
    <source>
        <dbReference type="Pfam" id="PF13614"/>
    </source>
</evidence>
<evidence type="ECO:0000313" key="4">
    <source>
        <dbReference type="Proteomes" id="UP000216311"/>
    </source>
</evidence>
<dbReference type="AlphaFoldDB" id="A0A255H1F2"/>
<keyword evidence="4" id="KW-1185">Reference proteome</keyword>
<dbReference type="SUPFAM" id="SSF52540">
    <property type="entry name" value="P-loop containing nucleoside triphosphate hydrolases"/>
    <property type="match status" value="1"/>
</dbReference>
<dbReference type="InterPro" id="IPR027417">
    <property type="entry name" value="P-loop_NTPase"/>
</dbReference>
<proteinExistence type="predicted"/>
<name>A0A255H1F2_9ACTN</name>
<reference evidence="3 4" key="1">
    <citation type="submission" date="2017-07" db="EMBL/GenBank/DDBJ databases">
        <title>Draft whole genome sequences of clinical Proprionibacteriaceae strains.</title>
        <authorList>
            <person name="Bernier A.-M."/>
            <person name="Bernard K."/>
            <person name="Domingo M.-C."/>
        </authorList>
    </citation>
    <scope>NUCLEOTIDE SEQUENCE [LARGE SCALE GENOMIC DNA]</scope>
    <source>
        <strain evidence="3 4">NML 130396</strain>
    </source>
</reference>
<dbReference type="InterPro" id="IPR025669">
    <property type="entry name" value="AAA_dom"/>
</dbReference>
<dbReference type="PANTHER" id="PTHR13696:SF52">
    <property type="entry name" value="PARA FAMILY PROTEIN CT_582"/>
    <property type="match status" value="1"/>
</dbReference>
<dbReference type="Pfam" id="PF13614">
    <property type="entry name" value="AAA_31"/>
    <property type="match status" value="1"/>
</dbReference>
<sequence>MEDAARPRNRPSLRRRRLDYGRAARQLPLPRLAGRAYRSRSDHRGGPAAGHLRPACLHLQHHLRGRTADQRPRRAGECFHGSAHHRCFHGSTPDRRRPHVTTPTILTICTAAGSSGKSTIADALAALEAERGQRVLFIDADPQSDGTLVLGVEPHPDQPGIGHVLTGRATLAEATVDTASGVQLVPANPAMSETLAEFSQRRGADMRLRQVLTDTAPEVDLIVIDCPGDATARITIAAVCAADHVISTTFAAGKESKGLVEVEDLVTEFAGLYGLAVRFSAVVPCAVQPPSRNNSAQSHLANIREAFGELVTPTVRWSELVLNAYDARQPVPVFAPSAAVTRDLRAVRDDLIAKGVL</sequence>
<comment type="caution">
    <text evidence="3">The sequence shown here is derived from an EMBL/GenBank/DDBJ whole genome shotgun (WGS) entry which is preliminary data.</text>
</comment>
<accession>A0A255H1F2</accession>
<gene>
    <name evidence="3" type="ORF">CGZ93_10450</name>
</gene>
<dbReference type="OrthoDB" id="345269at2"/>
<feature type="domain" description="AAA" evidence="2">
    <location>
        <begin position="105"/>
        <end position="249"/>
    </location>
</feature>
<dbReference type="Proteomes" id="UP000216311">
    <property type="component" value="Unassembled WGS sequence"/>
</dbReference>
<evidence type="ECO:0000256" key="1">
    <source>
        <dbReference type="SAM" id="MobiDB-lite"/>
    </source>
</evidence>
<dbReference type="PANTHER" id="PTHR13696">
    <property type="entry name" value="P-LOOP CONTAINING NUCLEOSIDE TRIPHOSPHATE HYDROLASE"/>
    <property type="match status" value="1"/>
</dbReference>
<organism evidence="3 4">
    <name type="scientific">Enemella dayhoffiae</name>
    <dbReference type="NCBI Taxonomy" id="2016507"/>
    <lineage>
        <taxon>Bacteria</taxon>
        <taxon>Bacillati</taxon>
        <taxon>Actinomycetota</taxon>
        <taxon>Actinomycetes</taxon>
        <taxon>Propionibacteriales</taxon>
        <taxon>Propionibacteriaceae</taxon>
        <taxon>Enemella</taxon>
    </lineage>
</organism>
<dbReference type="InterPro" id="IPR050678">
    <property type="entry name" value="DNA_Partitioning_ATPase"/>
</dbReference>
<feature type="compositionally biased region" description="Basic residues" evidence="1">
    <location>
        <begin position="7"/>
        <end position="17"/>
    </location>
</feature>
<feature type="region of interest" description="Disordered" evidence="1">
    <location>
        <begin position="1"/>
        <end position="51"/>
    </location>
</feature>
<evidence type="ECO:0000313" key="3">
    <source>
        <dbReference type="EMBL" id="OYO21489.1"/>
    </source>
</evidence>
<protein>
    <recommendedName>
        <fullName evidence="2">AAA domain-containing protein</fullName>
    </recommendedName>
</protein>
<dbReference type="EMBL" id="NMVQ01000015">
    <property type="protein sequence ID" value="OYO21489.1"/>
    <property type="molecule type" value="Genomic_DNA"/>
</dbReference>
<dbReference type="Gene3D" id="3.40.50.300">
    <property type="entry name" value="P-loop containing nucleotide triphosphate hydrolases"/>
    <property type="match status" value="1"/>
</dbReference>